<dbReference type="RefSeq" id="WP_104549129.1">
    <property type="nucleotide sequence ID" value="NZ_CP168173.1"/>
</dbReference>
<accession>A0A9X3YZ13</accession>
<dbReference type="Pfam" id="PF09361">
    <property type="entry name" value="Phasin_2"/>
    <property type="match status" value="1"/>
</dbReference>
<organism evidence="2 3">
    <name type="scientific">Xanthomonas hortorum pv. hederae</name>
    <dbReference type="NCBI Taxonomy" id="453603"/>
    <lineage>
        <taxon>Bacteria</taxon>
        <taxon>Pseudomonadati</taxon>
        <taxon>Pseudomonadota</taxon>
        <taxon>Gammaproteobacteria</taxon>
        <taxon>Lysobacterales</taxon>
        <taxon>Lysobacteraceae</taxon>
        <taxon>Xanthomonas</taxon>
    </lineage>
</organism>
<name>A0A9X3YZ13_9XANT</name>
<evidence type="ECO:0000313" key="3">
    <source>
        <dbReference type="Proteomes" id="UP001140230"/>
    </source>
</evidence>
<gene>
    <name evidence="2" type="ORF">NY667_04785</name>
</gene>
<dbReference type="AlphaFoldDB" id="A0A9X3YZ13"/>
<evidence type="ECO:0000259" key="1">
    <source>
        <dbReference type="Pfam" id="PF09361"/>
    </source>
</evidence>
<reference evidence="2" key="1">
    <citation type="journal article" date="2022" name="Phytopathology">
        <title>Whole genome sequencing-based tracing of a 2022 introduction and outbreak of Xanthomonas hortorum pv. pelargonii.</title>
        <authorList>
            <person name="Iruegas Bocardo F."/>
            <person name="Weisberg A.J."/>
            <person name="Riutta E.R."/>
            <person name="Kilday K.B."/>
            <person name="Bonkowski J.C."/>
            <person name="Creswell T.C."/>
            <person name="Daughtrey M."/>
            <person name="Rane K.K."/>
            <person name="Grunwald N.J."/>
            <person name="Chang J.H."/>
            <person name="Putnam M."/>
        </authorList>
    </citation>
    <scope>NUCLEOTIDE SEQUENCE</scope>
    <source>
        <strain evidence="2">22-338</strain>
    </source>
</reference>
<dbReference type="EMBL" id="JANWTP010000009">
    <property type="protein sequence ID" value="MDC8637138.1"/>
    <property type="molecule type" value="Genomic_DNA"/>
</dbReference>
<protein>
    <submittedName>
        <fullName evidence="2">Phasin family protein</fullName>
    </submittedName>
</protein>
<comment type="caution">
    <text evidence="2">The sequence shown here is derived from an EMBL/GenBank/DDBJ whole genome shotgun (WGS) entry which is preliminary data.</text>
</comment>
<feature type="domain" description="Phasin" evidence="1">
    <location>
        <begin position="12"/>
        <end position="100"/>
    </location>
</feature>
<dbReference type="InterPro" id="IPR018968">
    <property type="entry name" value="Phasin"/>
</dbReference>
<dbReference type="Proteomes" id="UP001140230">
    <property type="component" value="Unassembled WGS sequence"/>
</dbReference>
<proteinExistence type="predicted"/>
<evidence type="ECO:0000313" key="2">
    <source>
        <dbReference type="EMBL" id="MDC8637138.1"/>
    </source>
</evidence>
<reference evidence="2" key="2">
    <citation type="submission" date="2022-08" db="EMBL/GenBank/DDBJ databases">
        <authorList>
            <person name="Iruegas-Bocardo F."/>
            <person name="Weisberg A.J."/>
            <person name="Riutta E.R."/>
            <person name="Kilday K."/>
            <person name="Bonkowski J.C."/>
            <person name="Creswell T."/>
            <person name="Daughtrey M.L."/>
            <person name="Rane K."/>
            <person name="Grunwald N.J."/>
            <person name="Chang J.H."/>
            <person name="Putnam M.L."/>
        </authorList>
    </citation>
    <scope>NUCLEOTIDE SEQUENCE</scope>
    <source>
        <strain evidence="2">22-338</strain>
    </source>
</reference>
<sequence>MSQTTDLPLNLYKANLRLEVSLFRLLQENSKQWIDFGYRLANDAIAESDAENKELLDIESWQKLATLPAESFWRQLQQRFGDTQAFAQIATSTQTAFASGLQDAARTWQQETAEAMGSVASAAPAADAAWTGLFKPWEQLLADGFTHKPAAGKPAAKGAK</sequence>